<sequence>MTRAHRLSLLLAAVTAIAAVPLSSCGTGGDSGGSPAVQTTQAPTPPEDRLDTDATVNVRLTLEPTSLNTFTTAGVALDQVLLDNVYQGLVSIDTNDRDKIVPALARTWELSPDGLQYTFHLAPNATFHDGSPLTAADVVWSLRQEIAPGARALKAADFSSVADVSAPDPATVRIVAKQRDTTLLWALSQRGGIVYKQGTDFAGLDGAENGSGPFRLAQWNRGSSITLARNDSYWGARPKVAKVVFHYIKDPNAANNAEATGQTDIQAGADPTLLQPFTGNDRFTVLRGTTTDKYTLAFNGTRAPFTDPAVRHAIRQAIDTQAAIRTYGAGIAIGSDVPPQDPWYEDLTAIDSYNPDNARKLLAGAGFGNGLALTLDVPNIYPASITDLLVSDLKKVGITLTVHQVEFQTWLSKVYAGKDFELSLVDHADARDLANYTKPTYYFGYDNKQVQQWYDQARTAATDAERDALLKKVARQISEDAAAEWLLLAQTTTVVRQGVYGVPQAETSNRYNLATLAVAK</sequence>
<evidence type="ECO:0000256" key="2">
    <source>
        <dbReference type="SAM" id="MobiDB-lite"/>
    </source>
</evidence>
<dbReference type="Proteomes" id="UP000215506">
    <property type="component" value="Unassembled WGS sequence"/>
</dbReference>
<evidence type="ECO:0000256" key="3">
    <source>
        <dbReference type="SAM" id="SignalP"/>
    </source>
</evidence>
<feature type="region of interest" description="Disordered" evidence="2">
    <location>
        <begin position="27"/>
        <end position="50"/>
    </location>
</feature>
<protein>
    <submittedName>
        <fullName evidence="5">Heme-binding protein A</fullName>
    </submittedName>
</protein>
<dbReference type="GO" id="GO:0042597">
    <property type="term" value="C:periplasmic space"/>
    <property type="evidence" value="ECO:0007669"/>
    <property type="project" value="UniProtKB-ARBA"/>
</dbReference>
<dbReference type="GO" id="GO:0015833">
    <property type="term" value="P:peptide transport"/>
    <property type="evidence" value="ECO:0007669"/>
    <property type="project" value="TreeGrafter"/>
</dbReference>
<gene>
    <name evidence="5" type="primary">hbpA</name>
    <name evidence="5" type="ORF">B7C42_05969</name>
</gene>
<keyword evidence="1 3" id="KW-0732">Signal</keyword>
<dbReference type="Gene3D" id="3.10.105.10">
    <property type="entry name" value="Dipeptide-binding Protein, Domain 3"/>
    <property type="match status" value="1"/>
</dbReference>
<feature type="compositionally biased region" description="Low complexity" evidence="2">
    <location>
        <begin position="33"/>
        <end position="42"/>
    </location>
</feature>
<evidence type="ECO:0000313" key="5">
    <source>
        <dbReference type="EMBL" id="OXR41985.1"/>
    </source>
</evidence>
<dbReference type="InterPro" id="IPR039424">
    <property type="entry name" value="SBP_5"/>
</dbReference>
<reference evidence="5 6" key="1">
    <citation type="submission" date="2017-07" db="EMBL/GenBank/DDBJ databases">
        <title>First draft Genome Sequence of Nocardia cerradoensis isolated from human infection.</title>
        <authorList>
            <person name="Carrasco G."/>
        </authorList>
    </citation>
    <scope>NUCLEOTIDE SEQUENCE [LARGE SCALE GENOMIC DNA]</scope>
    <source>
        <strain evidence="5 6">CNM20130759</strain>
    </source>
</reference>
<feature type="signal peptide" evidence="3">
    <location>
        <begin position="1"/>
        <end position="18"/>
    </location>
</feature>
<comment type="caution">
    <text evidence="5">The sequence shown here is derived from an EMBL/GenBank/DDBJ whole genome shotgun (WGS) entry which is preliminary data.</text>
</comment>
<dbReference type="PANTHER" id="PTHR30290:SF38">
    <property type="entry name" value="D,D-DIPEPTIDE-BINDING PERIPLASMIC PROTEIN DDPA-RELATED"/>
    <property type="match status" value="1"/>
</dbReference>
<dbReference type="CDD" id="cd08494">
    <property type="entry name" value="PBP2_NikA_DppA_OppA_like_6"/>
    <property type="match status" value="1"/>
</dbReference>
<dbReference type="SUPFAM" id="SSF53850">
    <property type="entry name" value="Periplasmic binding protein-like II"/>
    <property type="match status" value="1"/>
</dbReference>
<dbReference type="Gene3D" id="3.40.190.10">
    <property type="entry name" value="Periplasmic binding protein-like II"/>
    <property type="match status" value="1"/>
</dbReference>
<name>A0A231GZI1_9NOCA</name>
<accession>A0A231GZI1</accession>
<proteinExistence type="predicted"/>
<evidence type="ECO:0000313" key="6">
    <source>
        <dbReference type="Proteomes" id="UP000215506"/>
    </source>
</evidence>
<dbReference type="EMBL" id="NGAF01000016">
    <property type="protein sequence ID" value="OXR41985.1"/>
    <property type="molecule type" value="Genomic_DNA"/>
</dbReference>
<dbReference type="GO" id="GO:0043190">
    <property type="term" value="C:ATP-binding cassette (ABC) transporter complex"/>
    <property type="evidence" value="ECO:0007669"/>
    <property type="project" value="InterPro"/>
</dbReference>
<keyword evidence="6" id="KW-1185">Reference proteome</keyword>
<feature type="chain" id="PRO_5012420938" evidence="3">
    <location>
        <begin position="19"/>
        <end position="520"/>
    </location>
</feature>
<organism evidence="5 6">
    <name type="scientific">Nocardia cerradoensis</name>
    <dbReference type="NCBI Taxonomy" id="85688"/>
    <lineage>
        <taxon>Bacteria</taxon>
        <taxon>Bacillati</taxon>
        <taxon>Actinomycetota</taxon>
        <taxon>Actinomycetes</taxon>
        <taxon>Mycobacteriales</taxon>
        <taxon>Nocardiaceae</taxon>
        <taxon>Nocardia</taxon>
    </lineage>
</organism>
<dbReference type="InterPro" id="IPR000914">
    <property type="entry name" value="SBP_5_dom"/>
</dbReference>
<dbReference type="InterPro" id="IPR030678">
    <property type="entry name" value="Peptide/Ni-bd"/>
</dbReference>
<dbReference type="AlphaFoldDB" id="A0A231GZI1"/>
<evidence type="ECO:0000259" key="4">
    <source>
        <dbReference type="Pfam" id="PF00496"/>
    </source>
</evidence>
<dbReference type="PANTHER" id="PTHR30290">
    <property type="entry name" value="PERIPLASMIC BINDING COMPONENT OF ABC TRANSPORTER"/>
    <property type="match status" value="1"/>
</dbReference>
<evidence type="ECO:0000256" key="1">
    <source>
        <dbReference type="ARBA" id="ARBA00022729"/>
    </source>
</evidence>
<dbReference type="PIRSF" id="PIRSF002741">
    <property type="entry name" value="MppA"/>
    <property type="match status" value="1"/>
</dbReference>
<feature type="domain" description="Solute-binding protein family 5" evidence="4">
    <location>
        <begin position="99"/>
        <end position="427"/>
    </location>
</feature>
<dbReference type="GO" id="GO:1904680">
    <property type="term" value="F:peptide transmembrane transporter activity"/>
    <property type="evidence" value="ECO:0007669"/>
    <property type="project" value="TreeGrafter"/>
</dbReference>
<dbReference type="RefSeq" id="WP_094027278.1">
    <property type="nucleotide sequence ID" value="NZ_NGAF01000016.1"/>
</dbReference>
<dbReference type="Pfam" id="PF00496">
    <property type="entry name" value="SBP_bac_5"/>
    <property type="match status" value="1"/>
</dbReference>